<dbReference type="OMA" id="DWNDPSA"/>
<dbReference type="STRING" id="49451.A0A1J6IG78"/>
<dbReference type="SMART" id="SM00444">
    <property type="entry name" value="GYF"/>
    <property type="match status" value="1"/>
</dbReference>
<comment type="caution">
    <text evidence="3">The sequence shown here is derived from an EMBL/GenBank/DDBJ whole genome shotgun (WGS) entry which is preliminary data.</text>
</comment>
<feature type="non-terminal residue" evidence="3">
    <location>
        <position position="1"/>
    </location>
</feature>
<reference evidence="3" key="1">
    <citation type="submission" date="2016-11" db="EMBL/GenBank/DDBJ databases">
        <title>The genome of Nicotiana attenuata.</title>
        <authorList>
            <person name="Xu S."/>
            <person name="Brockmoeller T."/>
            <person name="Gaquerel E."/>
            <person name="Navarro A."/>
            <person name="Kuhl H."/>
            <person name="Gase K."/>
            <person name="Ling Z."/>
            <person name="Zhou W."/>
            <person name="Kreitzer C."/>
            <person name="Stanke M."/>
            <person name="Tang H."/>
            <person name="Lyons E."/>
            <person name="Pandey P."/>
            <person name="Pandey S.P."/>
            <person name="Timmermann B."/>
            <person name="Baldwin I.T."/>
        </authorList>
    </citation>
    <scope>NUCLEOTIDE SEQUENCE [LARGE SCALE GENOMIC DNA]</scope>
    <source>
        <strain evidence="3">UT</strain>
    </source>
</reference>
<dbReference type="PANTHER" id="PTHR47471">
    <property type="entry name" value="GYF DOMAIN-CONTAINING PROTEIN"/>
    <property type="match status" value="1"/>
</dbReference>
<feature type="region of interest" description="Disordered" evidence="1">
    <location>
        <begin position="1102"/>
        <end position="1223"/>
    </location>
</feature>
<feature type="compositionally biased region" description="Basic and acidic residues" evidence="1">
    <location>
        <begin position="1146"/>
        <end position="1162"/>
    </location>
</feature>
<dbReference type="EMBL" id="MJEQ01037186">
    <property type="protein sequence ID" value="OIT04069.1"/>
    <property type="molecule type" value="Genomic_DNA"/>
</dbReference>
<feature type="domain" description="GYF" evidence="2">
    <location>
        <begin position="564"/>
        <end position="615"/>
    </location>
</feature>
<dbReference type="Proteomes" id="UP000187609">
    <property type="component" value="Unassembled WGS sequence"/>
</dbReference>
<dbReference type="Pfam" id="PF02213">
    <property type="entry name" value="GYF"/>
    <property type="match status" value="1"/>
</dbReference>
<feature type="compositionally biased region" description="Basic and acidic residues" evidence="1">
    <location>
        <begin position="241"/>
        <end position="251"/>
    </location>
</feature>
<dbReference type="PANTHER" id="PTHR47471:SF1">
    <property type="entry name" value="PROTEIN ESSENTIAL FOR POTEXVIRUS ACCUMULATION 1"/>
    <property type="match status" value="1"/>
</dbReference>
<dbReference type="SUPFAM" id="SSF55277">
    <property type="entry name" value="GYF domain"/>
    <property type="match status" value="1"/>
</dbReference>
<feature type="compositionally biased region" description="Polar residues" evidence="1">
    <location>
        <begin position="268"/>
        <end position="278"/>
    </location>
</feature>
<feature type="compositionally biased region" description="Polar residues" evidence="1">
    <location>
        <begin position="1503"/>
        <end position="1513"/>
    </location>
</feature>
<feature type="compositionally biased region" description="Basic and acidic residues" evidence="1">
    <location>
        <begin position="423"/>
        <end position="456"/>
    </location>
</feature>
<dbReference type="SMR" id="A0A1J6IG78"/>
<evidence type="ECO:0000256" key="1">
    <source>
        <dbReference type="SAM" id="MobiDB-lite"/>
    </source>
</evidence>
<dbReference type="Gene3D" id="3.30.1490.40">
    <property type="match status" value="1"/>
</dbReference>
<feature type="compositionally biased region" description="Basic and acidic residues" evidence="1">
    <location>
        <begin position="155"/>
        <end position="232"/>
    </location>
</feature>
<feature type="compositionally biased region" description="Low complexity" evidence="1">
    <location>
        <begin position="1433"/>
        <end position="1443"/>
    </location>
</feature>
<accession>A0A1J6IG78</accession>
<feature type="region of interest" description="Disordered" evidence="1">
    <location>
        <begin position="393"/>
        <end position="476"/>
    </location>
</feature>
<gene>
    <name evidence="3" type="ORF">A4A49_14555</name>
</gene>
<dbReference type="CDD" id="cd00072">
    <property type="entry name" value="GYF"/>
    <property type="match status" value="1"/>
</dbReference>
<feature type="compositionally biased region" description="Polar residues" evidence="1">
    <location>
        <begin position="1172"/>
        <end position="1195"/>
    </location>
</feature>
<dbReference type="InterPro" id="IPR003169">
    <property type="entry name" value="GYF"/>
</dbReference>
<feature type="region of interest" description="Disordered" evidence="1">
    <location>
        <begin position="1756"/>
        <end position="1781"/>
    </location>
</feature>
<protein>
    <recommendedName>
        <fullName evidence="2">GYF domain-containing protein</fullName>
    </recommendedName>
</protein>
<feature type="compositionally biased region" description="Polar residues" evidence="1">
    <location>
        <begin position="408"/>
        <end position="417"/>
    </location>
</feature>
<feature type="compositionally biased region" description="Basic and acidic residues" evidence="1">
    <location>
        <begin position="1324"/>
        <end position="1342"/>
    </location>
</feature>
<proteinExistence type="predicted"/>
<name>A0A1J6IG78_NICAT</name>
<feature type="region of interest" description="Disordered" evidence="1">
    <location>
        <begin position="102"/>
        <end position="122"/>
    </location>
</feature>
<feature type="region of interest" description="Disordered" evidence="1">
    <location>
        <begin position="155"/>
        <end position="291"/>
    </location>
</feature>
<organism evidence="3 4">
    <name type="scientific">Nicotiana attenuata</name>
    <name type="common">Coyote tobacco</name>
    <dbReference type="NCBI Taxonomy" id="49451"/>
    <lineage>
        <taxon>Eukaryota</taxon>
        <taxon>Viridiplantae</taxon>
        <taxon>Streptophyta</taxon>
        <taxon>Embryophyta</taxon>
        <taxon>Tracheophyta</taxon>
        <taxon>Spermatophyta</taxon>
        <taxon>Magnoliopsida</taxon>
        <taxon>eudicotyledons</taxon>
        <taxon>Gunneridae</taxon>
        <taxon>Pentapetalae</taxon>
        <taxon>asterids</taxon>
        <taxon>lamiids</taxon>
        <taxon>Solanales</taxon>
        <taxon>Solanaceae</taxon>
        <taxon>Nicotianoideae</taxon>
        <taxon>Nicotianeae</taxon>
        <taxon>Nicotiana</taxon>
    </lineage>
</organism>
<dbReference type="PROSITE" id="PS50829">
    <property type="entry name" value="GYF"/>
    <property type="match status" value="1"/>
</dbReference>
<feature type="compositionally biased region" description="Polar residues" evidence="1">
    <location>
        <begin position="1527"/>
        <end position="1541"/>
    </location>
</feature>
<feature type="compositionally biased region" description="Basic and acidic residues" evidence="1">
    <location>
        <begin position="105"/>
        <end position="117"/>
    </location>
</feature>
<feature type="region of interest" description="Disordered" evidence="1">
    <location>
        <begin position="1319"/>
        <end position="1656"/>
    </location>
</feature>
<sequence length="1808" mass="197960">KLLLPVLRAVSQSQQQKIRVFFERFFSFSPSDQSAMGDKTEFDSPHNQISKDVQGPNNSIPLSPQWLLPKPGESKAGIVTGDNHLGTHPGYAIHSELAKFPGMGDDTHDNQKKKDVFRPSVLDMEPGRRDRWRDEERDTNSAVRRDRWREGDKELGEGRKVERWSDSSGRNHGEGRRVPGERWTDSGNRESNHDQRRESKWNTRWGPDEKEGDAVREKWSNPSKDAEMHLEKGSPGLAFSGKDEREGDHYRPWRSTSHGRGRAEPLHQGSTPNKQVPTFSHGRGREDGATTTFSLGRGRALSGVSPVNKGSPHLQSFGSFSEKAESVSSPLRYSRIKMLDVYRVIDMRSCSKFSDGIVQVPSLTQDEPLEPLALCAPSSEELGILKGIDKGDVLSSGAPQVTKDGTLGRNSTDYTQPRRNKLGSREDLSLDDSREESIDNAKVEDNIPHRESESVNRDPSTPGHTPGLHGGIWRSPSIGARSHMVANDARERPSDVRPKTSDIGWLQSQKDKNTEWERDFTDPSYAKDEGSKWQFGDPVLKRQLSAVMDKELETRKLSQSSPEDLVLLYKDPQGAIQGPFSGSDIIGWFEAGYFGIDLQVRLAAAPPDSPFSLLGDVMPHLRAKARPPPGFGAPKPNADAPGGLNLSSFTKLHAGSTEIDKVKTELNYKHSATEAENRFLESLMSGKVSHAPLDKFAQSEGIPAYAANSTGAVPPIVAESGDNLYLLAKKMSLERQRSLPKPFPLWPGRDAPSVVPNVDNVQDPLPHSKVPFMAEHVRQQPHNQNVDLMSLLQGVPDRSAGISSGVSGWSNFPVQGGLESLQERMDMHQGQSMPPQSAFGMQQQRLHPQSPPMTNLLGQAMDNTSNILATEKLLSSGVQDPQLLNLLQQQYLMQLQSQAALGGPQQLSLLDKLLMLKQQQQKQEEQQLMLRQQQQLLSQVLSDPHPHQRFGEQPYGKLPTPGISAGNATVDPTRFQPSPNLFSMNTQVQHPVMEEAHASNFVLPPSISQDVTQIGSFETSSLHLPHQMFKDASSQRSWGFEEQIDDIQQKVPRMATAMIDPSSHTEIASKHPLEGAENNEPLAVTTPEIASNFPLVEQVEKSVIPPPPPAVDNDLHQKNKLESPPAAIPSEPQVERDPHNGLSVTKELKSVEPREVKKSSEKKSKKQRSTKGQASDLTKGASKSQPSKPLQSDTVIASDAKSDAQSVSVGKTTAVGPEKKDSKTEVAFADVVVEYPGQNPLSAHATVETKGETGEIPPVSQFNTQVQSGQRAWKPAPGFKPKSLLEIQEEEQRRAQAEIAITEVATSLSSLSVSTPWAGVVTNSDHKLVRDTQQDASVRDTQQDASDNSLSKNNSDVPLNQKSKNNSDVSLNQKSKKSQLHEVLADNTSAKSGDRERDFPDMTFVPPSVPVNDDDNFIEAKDTKKSRKKSAKSKGAGAKVSVSTAASEVPVGSSPIDKVKSSRQVQPDKEVLPAIPSGPSLGDFVVWKGEATSPAPIPAPAWSTDSGKLSKPTSLRDILKEQEKKVSSGQQHIPVPTQKSVPNPPARVGGPSWSATGSSPGKTASPIQIHSQAGANSKNKVDDDLFWGPVDHPKQETKQSEFPQLGNQGSWGSKTTPVKGIPGGLLSRQKSVSGKPAERLLSSSPASAHSSLKGKKDALTKHSEAMDFREWCENECDRLIGTRDTSFLEFCFKQSKSEAEMLLIENLGSYDPDHEFIDKFLNYKDFLPADVFEMAFQGRNVRKVTGVNARDVTSDSVGFDQGNSSVQDGATKGGKKKGKKGKKVNLSELGFNVVSNRIMMGEIQTVED</sequence>
<evidence type="ECO:0000313" key="4">
    <source>
        <dbReference type="Proteomes" id="UP000187609"/>
    </source>
</evidence>
<evidence type="ECO:0000313" key="3">
    <source>
        <dbReference type="EMBL" id="OIT04069.1"/>
    </source>
</evidence>
<feature type="compositionally biased region" description="Polar residues" evidence="1">
    <location>
        <begin position="1553"/>
        <end position="1578"/>
    </location>
</feature>
<feature type="compositionally biased region" description="Low complexity" evidence="1">
    <location>
        <begin position="1640"/>
        <end position="1651"/>
    </location>
</feature>
<feature type="region of interest" description="Disordered" evidence="1">
    <location>
        <begin position="1253"/>
        <end position="1281"/>
    </location>
</feature>
<feature type="compositionally biased region" description="Polar residues" evidence="1">
    <location>
        <begin position="1600"/>
        <end position="1616"/>
    </location>
</feature>
<feature type="compositionally biased region" description="Basic and acidic residues" evidence="1">
    <location>
        <begin position="1517"/>
        <end position="1526"/>
    </location>
</feature>
<dbReference type="Gramene" id="OIT04069">
    <property type="protein sequence ID" value="OIT04069"/>
    <property type="gene ID" value="A4A49_14555"/>
</dbReference>
<evidence type="ECO:0000259" key="2">
    <source>
        <dbReference type="PROSITE" id="PS50829"/>
    </source>
</evidence>
<keyword evidence="4" id="KW-1185">Reference proteome</keyword>
<feature type="compositionally biased region" description="Polar residues" evidence="1">
    <location>
        <begin position="1343"/>
        <end position="1373"/>
    </location>
</feature>
<dbReference type="InterPro" id="IPR035445">
    <property type="entry name" value="GYF-like_dom_sf"/>
</dbReference>
<feature type="compositionally biased region" description="Polar residues" evidence="1">
    <location>
        <begin position="1260"/>
        <end position="1270"/>
    </location>
</feature>